<dbReference type="Proteomes" id="UP000185812">
    <property type="component" value="Unassembled WGS sequence"/>
</dbReference>
<comment type="caution">
    <text evidence="6">Lacks conserved residue(s) required for the propagation of feature annotation.</text>
</comment>
<dbReference type="Gene3D" id="3.40.50.2300">
    <property type="match status" value="1"/>
</dbReference>
<keyword evidence="3" id="KW-0805">Transcription regulation</keyword>
<dbReference type="AlphaFoldDB" id="A0A1M6QE87"/>
<evidence type="ECO:0000256" key="4">
    <source>
        <dbReference type="ARBA" id="ARBA00023125"/>
    </source>
</evidence>
<dbReference type="InterPro" id="IPR039420">
    <property type="entry name" value="WalR-like"/>
</dbReference>
<feature type="domain" description="Response regulatory" evidence="7">
    <location>
        <begin position="2"/>
        <end position="118"/>
    </location>
</feature>
<evidence type="ECO:0000256" key="1">
    <source>
        <dbReference type="ARBA" id="ARBA00022553"/>
    </source>
</evidence>
<evidence type="ECO:0000259" key="7">
    <source>
        <dbReference type="PROSITE" id="PS50110"/>
    </source>
</evidence>
<dbReference type="Pfam" id="PF00072">
    <property type="entry name" value="Response_reg"/>
    <property type="match status" value="1"/>
</dbReference>
<evidence type="ECO:0000256" key="5">
    <source>
        <dbReference type="ARBA" id="ARBA00023163"/>
    </source>
</evidence>
<evidence type="ECO:0000256" key="6">
    <source>
        <dbReference type="PROSITE-ProRule" id="PRU00169"/>
    </source>
</evidence>
<dbReference type="PROSITE" id="PS50110">
    <property type="entry name" value="RESPONSE_REGULATORY"/>
    <property type="match status" value="1"/>
</dbReference>
<gene>
    <name evidence="8" type="ORF">SAMN04488087_0580</name>
</gene>
<dbReference type="SUPFAM" id="SSF52172">
    <property type="entry name" value="CheY-like"/>
    <property type="match status" value="1"/>
</dbReference>
<dbReference type="PANTHER" id="PTHR48111">
    <property type="entry name" value="REGULATOR OF RPOS"/>
    <property type="match status" value="1"/>
</dbReference>
<proteinExistence type="predicted"/>
<dbReference type="GO" id="GO:0000976">
    <property type="term" value="F:transcription cis-regulatory region binding"/>
    <property type="evidence" value="ECO:0007669"/>
    <property type="project" value="TreeGrafter"/>
</dbReference>
<keyword evidence="2" id="KW-0902">Two-component regulatory system</keyword>
<keyword evidence="1" id="KW-0597">Phosphoprotein</keyword>
<name>A0A1M6QE87_9BACT</name>
<dbReference type="GO" id="GO:0000156">
    <property type="term" value="F:phosphorelay response regulator activity"/>
    <property type="evidence" value="ECO:0007669"/>
    <property type="project" value="TreeGrafter"/>
</dbReference>
<keyword evidence="5" id="KW-0804">Transcription</keyword>
<organism evidence="8 9">
    <name type="scientific">Rhodothermus profundi</name>
    <dbReference type="NCBI Taxonomy" id="633813"/>
    <lineage>
        <taxon>Bacteria</taxon>
        <taxon>Pseudomonadati</taxon>
        <taxon>Rhodothermota</taxon>
        <taxon>Rhodothermia</taxon>
        <taxon>Rhodothermales</taxon>
        <taxon>Rhodothermaceae</taxon>
        <taxon>Rhodothermus</taxon>
    </lineage>
</organism>
<dbReference type="SMART" id="SM00448">
    <property type="entry name" value="REC"/>
    <property type="match status" value="1"/>
</dbReference>
<dbReference type="InterPro" id="IPR011006">
    <property type="entry name" value="CheY-like_superfamily"/>
</dbReference>
<dbReference type="STRING" id="633813.SAMN04488087_0580"/>
<dbReference type="EMBL" id="FRAU01000001">
    <property type="protein sequence ID" value="SHK18430.1"/>
    <property type="molecule type" value="Genomic_DNA"/>
</dbReference>
<evidence type="ECO:0000256" key="3">
    <source>
        <dbReference type="ARBA" id="ARBA00023015"/>
    </source>
</evidence>
<sequence>MKLLLIEPTRLRCRIGNLLRLGGIEEITEATSSTEALQLLQKQPYDLLLIGPHVREPSGLELLRRLRQTEGLKDTEALIFLETPTDEMVLEAAELNVQGIIVVPFDDDYLLFRVRETLRKLRQRRQPANKPTYHKRLHLVTPSASKPAS</sequence>
<dbReference type="InterPro" id="IPR001789">
    <property type="entry name" value="Sig_transdc_resp-reg_receiver"/>
</dbReference>
<dbReference type="GO" id="GO:0005829">
    <property type="term" value="C:cytosol"/>
    <property type="evidence" value="ECO:0007669"/>
    <property type="project" value="TreeGrafter"/>
</dbReference>
<evidence type="ECO:0000256" key="2">
    <source>
        <dbReference type="ARBA" id="ARBA00023012"/>
    </source>
</evidence>
<keyword evidence="9" id="KW-1185">Reference proteome</keyword>
<evidence type="ECO:0000313" key="9">
    <source>
        <dbReference type="Proteomes" id="UP000185812"/>
    </source>
</evidence>
<reference evidence="9" key="1">
    <citation type="submission" date="2016-11" db="EMBL/GenBank/DDBJ databases">
        <authorList>
            <person name="Varghese N."/>
            <person name="Submissions S."/>
        </authorList>
    </citation>
    <scope>NUCLEOTIDE SEQUENCE [LARGE SCALE GENOMIC DNA]</scope>
    <source>
        <strain evidence="9">DSM 22212</strain>
    </source>
</reference>
<keyword evidence="4" id="KW-0238">DNA-binding</keyword>
<protein>
    <submittedName>
        <fullName evidence="8">Two-component system, chemotaxis family, response regulator CheY</fullName>
    </submittedName>
</protein>
<dbReference type="PANTHER" id="PTHR48111:SF1">
    <property type="entry name" value="TWO-COMPONENT RESPONSE REGULATOR ORR33"/>
    <property type="match status" value="1"/>
</dbReference>
<evidence type="ECO:0000313" key="8">
    <source>
        <dbReference type="EMBL" id="SHK18430.1"/>
    </source>
</evidence>
<dbReference type="RefSeq" id="WP_072714429.1">
    <property type="nucleotide sequence ID" value="NZ_FRAU01000001.1"/>
</dbReference>
<dbReference type="OrthoDB" id="9802426at2"/>
<accession>A0A1M6QE87</accession>
<dbReference type="GO" id="GO:0006355">
    <property type="term" value="P:regulation of DNA-templated transcription"/>
    <property type="evidence" value="ECO:0007669"/>
    <property type="project" value="TreeGrafter"/>
</dbReference>
<dbReference type="GO" id="GO:0032993">
    <property type="term" value="C:protein-DNA complex"/>
    <property type="evidence" value="ECO:0007669"/>
    <property type="project" value="TreeGrafter"/>
</dbReference>